<gene>
    <name evidence="1" type="ORF">LSAT_V11C100032930</name>
</gene>
<dbReference type="EMBL" id="NBSK02000001">
    <property type="protein sequence ID" value="KAJ0225386.1"/>
    <property type="molecule type" value="Genomic_DNA"/>
</dbReference>
<reference evidence="1 2" key="1">
    <citation type="journal article" date="2017" name="Nat. Commun.">
        <title>Genome assembly with in vitro proximity ligation data and whole-genome triplication in lettuce.</title>
        <authorList>
            <person name="Reyes-Chin-Wo S."/>
            <person name="Wang Z."/>
            <person name="Yang X."/>
            <person name="Kozik A."/>
            <person name="Arikit S."/>
            <person name="Song C."/>
            <person name="Xia L."/>
            <person name="Froenicke L."/>
            <person name="Lavelle D.O."/>
            <person name="Truco M.J."/>
            <person name="Xia R."/>
            <person name="Zhu S."/>
            <person name="Xu C."/>
            <person name="Xu H."/>
            <person name="Xu X."/>
            <person name="Cox K."/>
            <person name="Korf I."/>
            <person name="Meyers B.C."/>
            <person name="Michelmore R.W."/>
        </authorList>
    </citation>
    <scope>NUCLEOTIDE SEQUENCE [LARGE SCALE GENOMIC DNA]</scope>
    <source>
        <strain evidence="2">cv. Salinas</strain>
        <tissue evidence="1">Seedlings</tissue>
    </source>
</reference>
<comment type="caution">
    <text evidence="1">The sequence shown here is derived from an EMBL/GenBank/DDBJ whole genome shotgun (WGS) entry which is preliminary data.</text>
</comment>
<organism evidence="1 2">
    <name type="scientific">Lactuca sativa</name>
    <name type="common">Garden lettuce</name>
    <dbReference type="NCBI Taxonomy" id="4236"/>
    <lineage>
        <taxon>Eukaryota</taxon>
        <taxon>Viridiplantae</taxon>
        <taxon>Streptophyta</taxon>
        <taxon>Embryophyta</taxon>
        <taxon>Tracheophyta</taxon>
        <taxon>Spermatophyta</taxon>
        <taxon>Magnoliopsida</taxon>
        <taxon>eudicotyledons</taxon>
        <taxon>Gunneridae</taxon>
        <taxon>Pentapetalae</taxon>
        <taxon>asterids</taxon>
        <taxon>campanulids</taxon>
        <taxon>Asterales</taxon>
        <taxon>Asteraceae</taxon>
        <taxon>Cichorioideae</taxon>
        <taxon>Cichorieae</taxon>
        <taxon>Lactucinae</taxon>
        <taxon>Lactuca</taxon>
    </lineage>
</organism>
<accession>A0A9R1WMU6</accession>
<protein>
    <submittedName>
        <fullName evidence="1">Uncharacterized protein</fullName>
    </submittedName>
</protein>
<sequence>MMNAVAELVFIPSTELGDIMLTVEVAKLLLNRDQRLSKTILKATEEWIHFIELPQDETPPNVDVIAPMTLLNDFINTHCKYVKSLVGDMMKRPRSTRVIAFVNNMWPVSLIFHSTYTSLRILILLGLICISRNYDVAEFTNSDTRMLSSCLRTLSNRCQPKSFLLCTTTKKGWPFFVIMYGN</sequence>
<dbReference type="AlphaFoldDB" id="A0A9R1WMU6"/>
<proteinExistence type="predicted"/>
<dbReference type="Proteomes" id="UP000235145">
    <property type="component" value="Unassembled WGS sequence"/>
</dbReference>
<keyword evidence="2" id="KW-1185">Reference proteome</keyword>
<evidence type="ECO:0000313" key="1">
    <source>
        <dbReference type="EMBL" id="KAJ0225386.1"/>
    </source>
</evidence>
<evidence type="ECO:0000313" key="2">
    <source>
        <dbReference type="Proteomes" id="UP000235145"/>
    </source>
</evidence>
<name>A0A9R1WMU6_LACSA</name>